<proteinExistence type="predicted"/>
<comment type="caution">
    <text evidence="1">The sequence shown here is derived from an EMBL/GenBank/DDBJ whole genome shotgun (WGS) entry which is preliminary data.</text>
</comment>
<gene>
    <name evidence="1" type="ORF">PA7_18000</name>
</gene>
<dbReference type="EMBL" id="BJVI01000014">
    <property type="protein sequence ID" value="GEL17963.1"/>
    <property type="molecule type" value="Genomic_DNA"/>
</dbReference>
<sequence>MARLYRGDHDRSATCWRELLSVGGLAPTRRVDGYATLALIACWRGDVADVAGPLLERWLRLAAWPQLWTSLRVLAELFAARGRDETAALLLAAAAQVPSAPAVTGADAKRYRRLHDVLQDRVGPQVHGGISELAALLPRSHVVDRARVAVAELGPTLRGGTFKEVLNDALRAGLSRLESPAPSRPTSFTRPVSLGRPALPDVDDVAEVLVLVENDTYR</sequence>
<name>A0A511D0A9_9PSEU</name>
<dbReference type="OrthoDB" id="3691954at2"/>
<organism evidence="1 2">
    <name type="scientific">Pseudonocardia asaccharolytica DSM 44247 = NBRC 16224</name>
    <dbReference type="NCBI Taxonomy" id="1123024"/>
    <lineage>
        <taxon>Bacteria</taxon>
        <taxon>Bacillati</taxon>
        <taxon>Actinomycetota</taxon>
        <taxon>Actinomycetes</taxon>
        <taxon>Pseudonocardiales</taxon>
        <taxon>Pseudonocardiaceae</taxon>
        <taxon>Pseudonocardia</taxon>
    </lineage>
</organism>
<reference evidence="1 2" key="1">
    <citation type="submission" date="2019-07" db="EMBL/GenBank/DDBJ databases">
        <title>Whole genome shotgun sequence of Pseudonocardia asaccharolytica NBRC 16224.</title>
        <authorList>
            <person name="Hosoyama A."/>
            <person name="Uohara A."/>
            <person name="Ohji S."/>
            <person name="Ichikawa N."/>
        </authorList>
    </citation>
    <scope>NUCLEOTIDE SEQUENCE [LARGE SCALE GENOMIC DNA]</scope>
    <source>
        <strain evidence="1 2">NBRC 16224</strain>
    </source>
</reference>
<dbReference type="Proteomes" id="UP000321328">
    <property type="component" value="Unassembled WGS sequence"/>
</dbReference>
<evidence type="ECO:0000313" key="1">
    <source>
        <dbReference type="EMBL" id="GEL17963.1"/>
    </source>
</evidence>
<keyword evidence="2" id="KW-1185">Reference proteome</keyword>
<protein>
    <submittedName>
        <fullName evidence="1">Uncharacterized protein</fullName>
    </submittedName>
</protein>
<dbReference type="AlphaFoldDB" id="A0A511D0A9"/>
<dbReference type="STRING" id="1123024.GCA_000423625_03290"/>
<dbReference type="RefSeq" id="WP_028930884.1">
    <property type="nucleotide sequence ID" value="NZ_AUII01000015.1"/>
</dbReference>
<accession>A0A511D0A9</accession>
<evidence type="ECO:0000313" key="2">
    <source>
        <dbReference type="Proteomes" id="UP000321328"/>
    </source>
</evidence>